<dbReference type="InterPro" id="IPR015414">
    <property type="entry name" value="TMEM64"/>
</dbReference>
<dbReference type="GO" id="GO:0005886">
    <property type="term" value="C:plasma membrane"/>
    <property type="evidence" value="ECO:0007669"/>
    <property type="project" value="UniProtKB-SubCell"/>
</dbReference>
<evidence type="ECO:0000256" key="6">
    <source>
        <dbReference type="RuleBase" id="RU366058"/>
    </source>
</evidence>
<evidence type="ECO:0000256" key="4">
    <source>
        <dbReference type="ARBA" id="ARBA00022989"/>
    </source>
</evidence>
<organism evidence="8 9">
    <name type="scientific">Blastochloris tepida</name>
    <dbReference type="NCBI Taxonomy" id="2233851"/>
    <lineage>
        <taxon>Bacteria</taxon>
        <taxon>Pseudomonadati</taxon>
        <taxon>Pseudomonadota</taxon>
        <taxon>Alphaproteobacteria</taxon>
        <taxon>Hyphomicrobiales</taxon>
        <taxon>Blastochloridaceae</taxon>
        <taxon>Blastochloris</taxon>
    </lineage>
</organism>
<accession>A0A348G3S6</accession>
<proteinExistence type="inferred from homology"/>
<feature type="transmembrane region" description="Helical" evidence="6">
    <location>
        <begin position="75"/>
        <end position="94"/>
    </location>
</feature>
<reference evidence="8 9" key="1">
    <citation type="submission" date="2018-08" db="EMBL/GenBank/DDBJ databases">
        <title>Complete genome sequencing of Blastochloris tepida GI.</title>
        <authorList>
            <person name="Tsukatani Y."/>
            <person name="Mori H."/>
        </authorList>
    </citation>
    <scope>NUCLEOTIDE SEQUENCE [LARGE SCALE GENOMIC DNA]</scope>
    <source>
        <strain evidence="8 9">GI</strain>
    </source>
</reference>
<comment type="similarity">
    <text evidence="6">Belongs to the TVP38/TMEM64 family.</text>
</comment>
<dbReference type="EMBL" id="AP018907">
    <property type="protein sequence ID" value="BBF94209.1"/>
    <property type="molecule type" value="Genomic_DNA"/>
</dbReference>
<evidence type="ECO:0000313" key="9">
    <source>
        <dbReference type="Proteomes" id="UP000266934"/>
    </source>
</evidence>
<dbReference type="KEGG" id="blag:BLTE_28940"/>
<sequence>MEPFNDAAPGLPMSIDERGPEGGGTLLRRWRRRLPFILVLAASALILAFGGHRYVSFTALVDHHAWIDDSVARHPLMSVTVFAAVYAAIVALSLPGAAAMTLTGGFLFGWPLGTTASAFAATTGATLIFLLARTSLGDDLVRAAGPGAARLAERFRQHAFSYLLFLRLVPAFPFWMVNLVAAIAGMRLSAYVAATLLGILPGTLVFTVIGSGLGEPLADQAVALKDCRARGGTDCQVTLSAADFLTPELIGGFVALGALSLLPVLARHARRPDAAKRPG</sequence>
<evidence type="ECO:0000313" key="8">
    <source>
        <dbReference type="EMBL" id="BBF94209.1"/>
    </source>
</evidence>
<feature type="transmembrane region" description="Helical" evidence="6">
    <location>
        <begin position="188"/>
        <end position="209"/>
    </location>
</feature>
<feature type="transmembrane region" description="Helical" evidence="6">
    <location>
        <begin position="249"/>
        <end position="266"/>
    </location>
</feature>
<protein>
    <recommendedName>
        <fullName evidence="6">TVP38/TMEM64 family membrane protein</fullName>
    </recommendedName>
</protein>
<feature type="transmembrane region" description="Helical" evidence="6">
    <location>
        <begin position="36"/>
        <end position="55"/>
    </location>
</feature>
<keyword evidence="5 6" id="KW-0472">Membrane</keyword>
<evidence type="ECO:0000256" key="1">
    <source>
        <dbReference type="ARBA" id="ARBA00004651"/>
    </source>
</evidence>
<feature type="transmembrane region" description="Helical" evidence="6">
    <location>
        <begin position="106"/>
        <end position="132"/>
    </location>
</feature>
<keyword evidence="4 6" id="KW-1133">Transmembrane helix</keyword>
<dbReference type="InterPro" id="IPR032816">
    <property type="entry name" value="VTT_dom"/>
</dbReference>
<dbReference type="Proteomes" id="UP000266934">
    <property type="component" value="Chromosome"/>
</dbReference>
<keyword evidence="2 6" id="KW-1003">Cell membrane</keyword>
<dbReference type="PANTHER" id="PTHR12677">
    <property type="entry name" value="GOLGI APPARATUS MEMBRANE PROTEIN TVP38-RELATED"/>
    <property type="match status" value="1"/>
</dbReference>
<comment type="subcellular location">
    <subcellularLocation>
        <location evidence="1 6">Cell membrane</location>
        <topology evidence="1 6">Multi-pass membrane protein</topology>
    </subcellularLocation>
</comment>
<evidence type="ECO:0000256" key="5">
    <source>
        <dbReference type="ARBA" id="ARBA00023136"/>
    </source>
</evidence>
<dbReference type="PANTHER" id="PTHR12677:SF59">
    <property type="entry name" value="GOLGI APPARATUS MEMBRANE PROTEIN TVP38-RELATED"/>
    <property type="match status" value="1"/>
</dbReference>
<evidence type="ECO:0000256" key="3">
    <source>
        <dbReference type="ARBA" id="ARBA00022692"/>
    </source>
</evidence>
<dbReference type="Pfam" id="PF09335">
    <property type="entry name" value="VTT_dom"/>
    <property type="match status" value="1"/>
</dbReference>
<evidence type="ECO:0000256" key="2">
    <source>
        <dbReference type="ARBA" id="ARBA00022475"/>
    </source>
</evidence>
<keyword evidence="3 6" id="KW-0812">Transmembrane</keyword>
<feature type="domain" description="VTT" evidence="7">
    <location>
        <begin position="99"/>
        <end position="211"/>
    </location>
</feature>
<dbReference type="AlphaFoldDB" id="A0A348G3S6"/>
<name>A0A348G3S6_9HYPH</name>
<evidence type="ECO:0000259" key="7">
    <source>
        <dbReference type="Pfam" id="PF09335"/>
    </source>
</evidence>
<feature type="transmembrane region" description="Helical" evidence="6">
    <location>
        <begin position="159"/>
        <end position="181"/>
    </location>
</feature>
<gene>
    <name evidence="8" type="ORF">BLTE_28940</name>
</gene>
<keyword evidence="9" id="KW-1185">Reference proteome</keyword>